<feature type="compositionally biased region" description="Acidic residues" evidence="4">
    <location>
        <begin position="49"/>
        <end position="58"/>
    </location>
</feature>
<feature type="domain" description="HTH myb-type" evidence="6">
    <location>
        <begin position="455"/>
        <end position="508"/>
    </location>
</feature>
<dbReference type="GO" id="GO:0005634">
    <property type="term" value="C:nucleus"/>
    <property type="evidence" value="ECO:0007669"/>
    <property type="project" value="UniProtKB-SubCell"/>
</dbReference>
<evidence type="ECO:0000256" key="1">
    <source>
        <dbReference type="ARBA" id="ARBA00004123"/>
    </source>
</evidence>
<dbReference type="InterPro" id="IPR001005">
    <property type="entry name" value="SANT/Myb"/>
</dbReference>
<accession>A0A371DMK5</accession>
<dbReference type="Gene3D" id="1.10.10.60">
    <property type="entry name" value="Homeodomain-like"/>
    <property type="match status" value="2"/>
</dbReference>
<dbReference type="SUPFAM" id="SSF46689">
    <property type="entry name" value="Homeodomain-like"/>
    <property type="match status" value="2"/>
</dbReference>
<dbReference type="CDD" id="cd00167">
    <property type="entry name" value="SANT"/>
    <property type="match status" value="2"/>
</dbReference>
<feature type="domain" description="Myb-like" evidence="5">
    <location>
        <begin position="507"/>
        <end position="568"/>
    </location>
</feature>
<dbReference type="STRING" id="139420.A0A371DMK5"/>
<feature type="compositionally biased region" description="Pro residues" evidence="4">
    <location>
        <begin position="217"/>
        <end position="247"/>
    </location>
</feature>
<sequence length="674" mass="73288">MASVSSLTDDIQRALQQAVGDANNAAAAQLTHSGSNGKHQKKSKRQREDDQDHLDEDGGGVKRKKKSKKNDGVGSGETGPAVSATGSGSVSSTSPEQSVAGSSGETTPASGESREHSTLEEIDATSGKKKKKKNKGKERAHEEPTAELQPAPGIPPTATAPSGFPMDLPASSADFLSAVVAAASATAGQQLQGGPPFDHTMQQYMAYPPLEFDPYAYPGPPLPHGHPAGHPPPAPQPHPHAMPPGQPFPGAFGDPAALLHDLNFTSSEDLLRSLQEFDISKVVTVLKTLGEAAAAANVHLNVPPMFMPGPQPGPPLQQPVRSEAILGRPPKQKKNRGAAGQDVAAPVPLQHDNPDHAHMLANVWMSTSKLAELVKTEGLVYKKGKFSATEEAQLNAAIERYRVTKGLSMEDLDQVIFSNKAGKDKGHESFWSEITSALQLRPIIAVYHHVRRARHPYAGKGTWTKTEDDLLIQSVRDLGQSWEKISDIVQRTAADCRDRYRNHLQDREVRRIGMWSKEEEEELTRIVTEMTVVQGKDIDNDIFWGVVSQRMGGKRGRQQCRIKWTDSLAPQLKNTGERPRWSAMDAYILVHKVDSMNVRDDTEIDWKLLPDENWNIWKIMEILKTKKAQSPPPSSSGRKKKSKYLSAEAVNDVDDMEMQPQAGPSGGPGSLTAG</sequence>
<dbReference type="InterPro" id="IPR017930">
    <property type="entry name" value="Myb_dom"/>
</dbReference>
<evidence type="ECO:0000313" key="7">
    <source>
        <dbReference type="EMBL" id="RDX53765.1"/>
    </source>
</evidence>
<evidence type="ECO:0000256" key="4">
    <source>
        <dbReference type="SAM" id="MobiDB-lite"/>
    </source>
</evidence>
<dbReference type="Proteomes" id="UP000256964">
    <property type="component" value="Unassembled WGS sequence"/>
</dbReference>
<evidence type="ECO:0000313" key="8">
    <source>
        <dbReference type="Proteomes" id="UP000256964"/>
    </source>
</evidence>
<keyword evidence="3" id="KW-0539">Nucleus</keyword>
<protein>
    <submittedName>
        <fullName evidence="7">Uncharacterized protein</fullName>
    </submittedName>
</protein>
<proteinExistence type="predicted"/>
<dbReference type="SMART" id="SM00717">
    <property type="entry name" value="SANT"/>
    <property type="match status" value="3"/>
</dbReference>
<feature type="region of interest" description="Disordered" evidence="4">
    <location>
        <begin position="21"/>
        <end position="166"/>
    </location>
</feature>
<dbReference type="OrthoDB" id="39591at2759"/>
<evidence type="ECO:0000259" key="5">
    <source>
        <dbReference type="PROSITE" id="PS50090"/>
    </source>
</evidence>
<feature type="compositionally biased region" description="Gly residues" evidence="4">
    <location>
        <begin position="664"/>
        <end position="674"/>
    </location>
</feature>
<feature type="region of interest" description="Disordered" evidence="4">
    <location>
        <begin position="626"/>
        <end position="674"/>
    </location>
</feature>
<evidence type="ECO:0000256" key="3">
    <source>
        <dbReference type="ARBA" id="ARBA00023242"/>
    </source>
</evidence>
<dbReference type="GO" id="GO:0000976">
    <property type="term" value="F:transcription cis-regulatory region binding"/>
    <property type="evidence" value="ECO:0007669"/>
    <property type="project" value="TreeGrafter"/>
</dbReference>
<feature type="region of interest" description="Disordered" evidence="4">
    <location>
        <begin position="216"/>
        <end position="254"/>
    </location>
</feature>
<name>A0A371DMK5_9APHY</name>
<feature type="compositionally biased region" description="Low complexity" evidence="4">
    <location>
        <begin position="78"/>
        <end position="100"/>
    </location>
</feature>
<keyword evidence="8" id="KW-1185">Reference proteome</keyword>
<dbReference type="AlphaFoldDB" id="A0A371DMK5"/>
<feature type="domain" description="Myb-like" evidence="5">
    <location>
        <begin position="455"/>
        <end position="504"/>
    </location>
</feature>
<reference evidence="7 8" key="1">
    <citation type="journal article" date="2018" name="Biotechnol. Biofuels">
        <title>Integrative visual omics of the white-rot fungus Polyporus brumalis exposes the biotechnological potential of its oxidative enzymes for delignifying raw plant biomass.</title>
        <authorList>
            <person name="Miyauchi S."/>
            <person name="Rancon A."/>
            <person name="Drula E."/>
            <person name="Hage H."/>
            <person name="Chaduli D."/>
            <person name="Favel A."/>
            <person name="Grisel S."/>
            <person name="Henrissat B."/>
            <person name="Herpoel-Gimbert I."/>
            <person name="Ruiz-Duenas F.J."/>
            <person name="Chevret D."/>
            <person name="Hainaut M."/>
            <person name="Lin J."/>
            <person name="Wang M."/>
            <person name="Pangilinan J."/>
            <person name="Lipzen A."/>
            <person name="Lesage-Meessen L."/>
            <person name="Navarro D."/>
            <person name="Riley R."/>
            <person name="Grigoriev I.V."/>
            <person name="Zhou S."/>
            <person name="Raouche S."/>
            <person name="Rosso M.N."/>
        </authorList>
    </citation>
    <scope>NUCLEOTIDE SEQUENCE [LARGE SCALE GENOMIC DNA]</scope>
    <source>
        <strain evidence="7 8">BRFM 1820</strain>
    </source>
</reference>
<keyword evidence="2" id="KW-0238">DNA-binding</keyword>
<gene>
    <name evidence="7" type="ORF">OH76DRAFT_1479546</name>
</gene>
<dbReference type="PANTHER" id="PTHR46380:SF2">
    <property type="entry name" value="CYCLIN-D-BINDING MYB-LIKE TRANSCRIPTION FACTOR 1"/>
    <property type="match status" value="1"/>
</dbReference>
<dbReference type="GO" id="GO:0003700">
    <property type="term" value="F:DNA-binding transcription factor activity"/>
    <property type="evidence" value="ECO:0007669"/>
    <property type="project" value="TreeGrafter"/>
</dbReference>
<evidence type="ECO:0000259" key="6">
    <source>
        <dbReference type="PROSITE" id="PS51294"/>
    </source>
</evidence>
<organism evidence="7 8">
    <name type="scientific">Lentinus brumalis</name>
    <dbReference type="NCBI Taxonomy" id="2498619"/>
    <lineage>
        <taxon>Eukaryota</taxon>
        <taxon>Fungi</taxon>
        <taxon>Dikarya</taxon>
        <taxon>Basidiomycota</taxon>
        <taxon>Agaricomycotina</taxon>
        <taxon>Agaricomycetes</taxon>
        <taxon>Polyporales</taxon>
        <taxon>Polyporaceae</taxon>
        <taxon>Lentinus</taxon>
    </lineage>
</organism>
<evidence type="ECO:0000256" key="2">
    <source>
        <dbReference type="ARBA" id="ARBA00023125"/>
    </source>
</evidence>
<comment type="subcellular location">
    <subcellularLocation>
        <location evidence="1">Nucleus</location>
    </subcellularLocation>
</comment>
<dbReference type="InterPro" id="IPR051651">
    <property type="entry name" value="DMTF1_DNA-bind_reg"/>
</dbReference>
<dbReference type="PROSITE" id="PS51294">
    <property type="entry name" value="HTH_MYB"/>
    <property type="match status" value="1"/>
</dbReference>
<dbReference type="InterPro" id="IPR009057">
    <property type="entry name" value="Homeodomain-like_sf"/>
</dbReference>
<dbReference type="PANTHER" id="PTHR46380">
    <property type="entry name" value="CYCLIN-D-BINDING MYB-LIKE TRANSCRIPTION FACTOR 1"/>
    <property type="match status" value="1"/>
</dbReference>
<feature type="compositionally biased region" description="Basic residues" evidence="4">
    <location>
        <begin position="127"/>
        <end position="136"/>
    </location>
</feature>
<dbReference type="Pfam" id="PF13921">
    <property type="entry name" value="Myb_DNA-bind_6"/>
    <property type="match status" value="1"/>
</dbReference>
<feature type="compositionally biased region" description="Polar residues" evidence="4">
    <location>
        <begin position="101"/>
        <end position="110"/>
    </location>
</feature>
<dbReference type="EMBL" id="KZ857386">
    <property type="protein sequence ID" value="RDX53765.1"/>
    <property type="molecule type" value="Genomic_DNA"/>
</dbReference>
<dbReference type="PROSITE" id="PS50090">
    <property type="entry name" value="MYB_LIKE"/>
    <property type="match status" value="2"/>
</dbReference>